<feature type="transmembrane region" description="Helical" evidence="1">
    <location>
        <begin position="172"/>
        <end position="192"/>
    </location>
</feature>
<dbReference type="Pfam" id="PF09997">
    <property type="entry name" value="DUF2238"/>
    <property type="match status" value="1"/>
</dbReference>
<keyword evidence="3" id="KW-1185">Reference proteome</keyword>
<feature type="transmembrane region" description="Helical" evidence="1">
    <location>
        <begin position="102"/>
        <end position="119"/>
    </location>
</feature>
<accession>A0ABP3DTL4</accession>
<dbReference type="Proteomes" id="UP001500416">
    <property type="component" value="Unassembled WGS sequence"/>
</dbReference>
<name>A0ABP3DTL4_9PSEU</name>
<evidence type="ECO:0000313" key="3">
    <source>
        <dbReference type="Proteomes" id="UP001500416"/>
    </source>
</evidence>
<comment type="caution">
    <text evidence="2">The sequence shown here is derived from an EMBL/GenBank/DDBJ whole genome shotgun (WGS) entry which is preliminary data.</text>
</comment>
<sequence>MSRGHWWALGGFLLVVAVSWWEPLWPGEQALHTSLTVVALVGLLVAQRRWPLSLADWLLVLLFLSLHTIAARWLYSAVPYDQWTDALFGFRLSEVFSWRRNHFDRLVHFFYGVCLAGVLARRSGWLRTVEVVVSTSAVYELFEWGIALVLAPDLAEAYNGQQGDMWDAHKDMALATAGALVTLGVVATRRLLTRSGGGRRGPRPSPA</sequence>
<dbReference type="InterPro" id="IPR014509">
    <property type="entry name" value="YjdF-like"/>
</dbReference>
<dbReference type="EMBL" id="BAAABU010000011">
    <property type="protein sequence ID" value="GAA0242327.1"/>
    <property type="molecule type" value="Genomic_DNA"/>
</dbReference>
<reference evidence="3" key="1">
    <citation type="journal article" date="2019" name="Int. J. Syst. Evol. Microbiol.">
        <title>The Global Catalogue of Microorganisms (GCM) 10K type strain sequencing project: providing services to taxonomists for standard genome sequencing and annotation.</title>
        <authorList>
            <consortium name="The Broad Institute Genomics Platform"/>
            <consortium name="The Broad Institute Genome Sequencing Center for Infectious Disease"/>
            <person name="Wu L."/>
            <person name="Ma J."/>
        </authorList>
    </citation>
    <scope>NUCLEOTIDE SEQUENCE [LARGE SCALE GENOMIC DNA]</scope>
    <source>
        <strain evidence="3">JCM 3380</strain>
    </source>
</reference>
<protein>
    <submittedName>
        <fullName evidence="2">DUF2238 domain-containing protein</fullName>
    </submittedName>
</protein>
<keyword evidence="1" id="KW-1133">Transmembrane helix</keyword>
<dbReference type="RefSeq" id="WP_343936013.1">
    <property type="nucleotide sequence ID" value="NZ_BAAABU010000011.1"/>
</dbReference>
<feature type="transmembrane region" description="Helical" evidence="1">
    <location>
        <begin position="131"/>
        <end position="152"/>
    </location>
</feature>
<gene>
    <name evidence="2" type="ORF">GCM10010492_46950</name>
</gene>
<evidence type="ECO:0000313" key="2">
    <source>
        <dbReference type="EMBL" id="GAA0242327.1"/>
    </source>
</evidence>
<keyword evidence="1" id="KW-0812">Transmembrane</keyword>
<organism evidence="2 3">
    <name type="scientific">Saccharothrix mutabilis subsp. mutabilis</name>
    <dbReference type="NCBI Taxonomy" id="66855"/>
    <lineage>
        <taxon>Bacteria</taxon>
        <taxon>Bacillati</taxon>
        <taxon>Actinomycetota</taxon>
        <taxon>Actinomycetes</taxon>
        <taxon>Pseudonocardiales</taxon>
        <taxon>Pseudonocardiaceae</taxon>
        <taxon>Saccharothrix</taxon>
    </lineage>
</organism>
<feature type="transmembrane region" description="Helical" evidence="1">
    <location>
        <begin position="29"/>
        <end position="46"/>
    </location>
</feature>
<proteinExistence type="predicted"/>
<feature type="transmembrane region" description="Helical" evidence="1">
    <location>
        <begin position="58"/>
        <end position="75"/>
    </location>
</feature>
<evidence type="ECO:0000256" key="1">
    <source>
        <dbReference type="SAM" id="Phobius"/>
    </source>
</evidence>
<keyword evidence="1" id="KW-0472">Membrane</keyword>